<dbReference type="InterPro" id="IPR049820">
    <property type="entry name" value="Trnsprt_adja_ssu-like"/>
</dbReference>
<dbReference type="AlphaFoldDB" id="A0A8H9IJX7"/>
<feature type="transmembrane region" description="Helical" evidence="1">
    <location>
        <begin position="6"/>
        <end position="26"/>
    </location>
</feature>
<proteinExistence type="predicted"/>
<accession>A0A8H9IJX7</accession>
<keyword evidence="1" id="KW-0812">Transmembrane</keyword>
<dbReference type="Proteomes" id="UP000608923">
    <property type="component" value="Unassembled WGS sequence"/>
</dbReference>
<dbReference type="RefSeq" id="WP_229841048.1">
    <property type="nucleotide sequence ID" value="NZ_BMZN01000002.1"/>
</dbReference>
<organism evidence="2 3">
    <name type="scientific">Alcaligenes pakistanensis</name>
    <dbReference type="NCBI Taxonomy" id="1482717"/>
    <lineage>
        <taxon>Bacteria</taxon>
        <taxon>Pseudomonadati</taxon>
        <taxon>Pseudomonadota</taxon>
        <taxon>Betaproteobacteria</taxon>
        <taxon>Burkholderiales</taxon>
        <taxon>Alcaligenaceae</taxon>
        <taxon>Alcaligenes</taxon>
    </lineage>
</organism>
<evidence type="ECO:0000256" key="1">
    <source>
        <dbReference type="SAM" id="Phobius"/>
    </source>
</evidence>
<protein>
    <submittedName>
        <fullName evidence="2">Uncharacterized protein</fullName>
    </submittedName>
</protein>
<dbReference type="EMBL" id="BMZN01000002">
    <property type="protein sequence ID" value="GHC42194.1"/>
    <property type="molecule type" value="Genomic_DNA"/>
</dbReference>
<reference evidence="3" key="1">
    <citation type="journal article" date="2019" name="Int. J. Syst. Evol. Microbiol.">
        <title>The Global Catalogue of Microorganisms (GCM) 10K type strain sequencing project: providing services to taxonomists for standard genome sequencing and annotation.</title>
        <authorList>
            <consortium name="The Broad Institute Genomics Platform"/>
            <consortium name="The Broad Institute Genome Sequencing Center for Infectious Disease"/>
            <person name="Wu L."/>
            <person name="Ma J."/>
        </authorList>
    </citation>
    <scope>NUCLEOTIDE SEQUENCE [LARGE SCALE GENOMIC DNA]</scope>
    <source>
        <strain evidence="3">KCTC 42083</strain>
    </source>
</reference>
<keyword evidence="1" id="KW-0472">Membrane</keyword>
<keyword evidence="1" id="KW-1133">Transmembrane helix</keyword>
<evidence type="ECO:0000313" key="3">
    <source>
        <dbReference type="Proteomes" id="UP000608923"/>
    </source>
</evidence>
<comment type="caution">
    <text evidence="2">The sequence shown here is derived from an EMBL/GenBank/DDBJ whole genome shotgun (WGS) entry which is preliminary data.</text>
</comment>
<gene>
    <name evidence="2" type="ORF">GCM10010096_11140</name>
</gene>
<evidence type="ECO:0000313" key="2">
    <source>
        <dbReference type="EMBL" id="GHC42194.1"/>
    </source>
</evidence>
<sequence>MMMTIYFLVWPVLSALILLLLIVNLVRDWSNARKTGEAMI</sequence>
<keyword evidence="3" id="KW-1185">Reference proteome</keyword>
<dbReference type="NCBIfam" id="NF038354">
    <property type="entry name" value="trnsprt_adja_43"/>
    <property type="match status" value="1"/>
</dbReference>
<name>A0A8H9IJX7_9BURK</name>